<dbReference type="Gene3D" id="1.10.510.10">
    <property type="entry name" value="Transferase(Phosphotransferase) domain 1"/>
    <property type="match status" value="1"/>
</dbReference>
<keyword evidence="9" id="KW-1185">Reference proteome</keyword>
<feature type="region of interest" description="Disordered" evidence="6">
    <location>
        <begin position="366"/>
        <end position="419"/>
    </location>
</feature>
<feature type="compositionally biased region" description="Basic and acidic residues" evidence="6">
    <location>
        <begin position="384"/>
        <end position="393"/>
    </location>
</feature>
<feature type="domain" description="Protein kinase" evidence="7">
    <location>
        <begin position="11"/>
        <end position="281"/>
    </location>
</feature>
<proteinExistence type="inferred from homology"/>
<dbReference type="PROSITE" id="PS50011">
    <property type="entry name" value="PROTEIN_KINASE_DOM"/>
    <property type="match status" value="1"/>
</dbReference>
<dbReference type="PROSITE" id="PS00108">
    <property type="entry name" value="PROTEIN_KINASE_ST"/>
    <property type="match status" value="1"/>
</dbReference>
<dbReference type="Pfam" id="PF00069">
    <property type="entry name" value="Pkinase"/>
    <property type="match status" value="1"/>
</dbReference>
<keyword evidence="8" id="KW-0808">Transferase</keyword>
<evidence type="ECO:0000259" key="7">
    <source>
        <dbReference type="PROSITE" id="PS50011"/>
    </source>
</evidence>
<keyword evidence="2 4" id="KW-0547">Nucleotide-binding</keyword>
<reference evidence="8 9" key="1">
    <citation type="journal article" date="2018" name="Mol. Biol. Evol.">
        <title>Analysis of the draft genome of the red seaweed Gracilariopsis chorda provides insights into genome size evolution in Rhodophyta.</title>
        <authorList>
            <person name="Lee J."/>
            <person name="Yang E.C."/>
            <person name="Graf L."/>
            <person name="Yang J.H."/>
            <person name="Qiu H."/>
            <person name="Zel Zion U."/>
            <person name="Chan C.X."/>
            <person name="Stephens T.G."/>
            <person name="Weber A.P.M."/>
            <person name="Boo G.H."/>
            <person name="Boo S.M."/>
            <person name="Kim K.M."/>
            <person name="Shin Y."/>
            <person name="Jung M."/>
            <person name="Lee S.J."/>
            <person name="Yim H.S."/>
            <person name="Lee J.H."/>
            <person name="Bhattacharya D."/>
            <person name="Yoon H.S."/>
        </authorList>
    </citation>
    <scope>NUCLEOTIDE SEQUENCE [LARGE SCALE GENOMIC DNA]</scope>
    <source>
        <strain evidence="8 9">SKKU-2015</strain>
        <tissue evidence="8">Whole body</tissue>
    </source>
</reference>
<sequence length="452" mass="51354">METGVVVAERFTIVQKLGEGGHGTLFLTCDPNHRLYVLKAEEANKERCSVKSEISTYVSLGHSFIDSPVLGIPRIFYHGSHTHNGIEYYVIIMEYLERSLYDRMIEFGGRLSLKSVIMVGIQMLQILEDIHDRGFVHRDVKPENILTGSSVTDSSSLYLCDFGIAKYVPFQIQGDADAACVYGTIEFASRRALISKEQGRCDDLESLGYTLIYLMYGSLPWQGISFPPDGKQSAAVRGIYYDYLWKELPPEMKMYTEYVKSLDVREKPDYEYLRSLLNTSLRAVGMVNDGNFEWSPPARFIACSEDEVQNNPCNRNEQERERENSSLKTVTAAVVEEVQDISDPKTIPNEDIEVKEDGDKIHKVFRKRSNERLPTSPLLKSNPHKAEDKRLRESSSACRHGTISQGSEKREPLVDDSATRTDGVQKFRVRGRKLCSKFVRFASCLKVHNSRT</sequence>
<dbReference type="PROSITE" id="PS00107">
    <property type="entry name" value="PROTEIN_KINASE_ATP"/>
    <property type="match status" value="1"/>
</dbReference>
<keyword evidence="8" id="KW-0418">Kinase</keyword>
<feature type="binding site" evidence="4">
    <location>
        <position position="39"/>
    </location>
    <ligand>
        <name>ATP</name>
        <dbReference type="ChEBI" id="CHEBI:30616"/>
    </ligand>
</feature>
<protein>
    <recommendedName>
        <fullName evidence="1">non-specific serine/threonine protein kinase</fullName>
        <ecNumber evidence="1">2.7.11.1</ecNumber>
    </recommendedName>
</protein>
<dbReference type="GO" id="GO:0004674">
    <property type="term" value="F:protein serine/threonine kinase activity"/>
    <property type="evidence" value="ECO:0007669"/>
    <property type="project" value="UniProtKB-KW"/>
</dbReference>
<feature type="compositionally biased region" description="Basic and acidic residues" evidence="6">
    <location>
        <begin position="407"/>
        <end position="419"/>
    </location>
</feature>
<evidence type="ECO:0000256" key="3">
    <source>
        <dbReference type="ARBA" id="ARBA00022840"/>
    </source>
</evidence>
<dbReference type="InterPro" id="IPR050235">
    <property type="entry name" value="CK1_Ser-Thr_kinase"/>
</dbReference>
<dbReference type="SUPFAM" id="SSF56112">
    <property type="entry name" value="Protein kinase-like (PK-like)"/>
    <property type="match status" value="1"/>
</dbReference>
<dbReference type="EMBL" id="NBIV01000020">
    <property type="protein sequence ID" value="PXF47728.1"/>
    <property type="molecule type" value="Genomic_DNA"/>
</dbReference>
<name>A0A2V3J014_9FLOR</name>
<dbReference type="SMART" id="SM00220">
    <property type="entry name" value="S_TKc"/>
    <property type="match status" value="1"/>
</dbReference>
<evidence type="ECO:0000256" key="6">
    <source>
        <dbReference type="SAM" id="MobiDB-lite"/>
    </source>
</evidence>
<dbReference type="InterPro" id="IPR011009">
    <property type="entry name" value="Kinase-like_dom_sf"/>
</dbReference>
<keyword evidence="5" id="KW-0723">Serine/threonine-protein kinase</keyword>
<dbReference type="STRING" id="448386.A0A2V3J014"/>
<evidence type="ECO:0000313" key="9">
    <source>
        <dbReference type="Proteomes" id="UP000247409"/>
    </source>
</evidence>
<dbReference type="EC" id="2.7.11.1" evidence="1"/>
<dbReference type="PANTHER" id="PTHR11909">
    <property type="entry name" value="CASEIN KINASE-RELATED"/>
    <property type="match status" value="1"/>
</dbReference>
<evidence type="ECO:0000313" key="8">
    <source>
        <dbReference type="EMBL" id="PXF47728.1"/>
    </source>
</evidence>
<organism evidence="8 9">
    <name type="scientific">Gracilariopsis chorda</name>
    <dbReference type="NCBI Taxonomy" id="448386"/>
    <lineage>
        <taxon>Eukaryota</taxon>
        <taxon>Rhodophyta</taxon>
        <taxon>Florideophyceae</taxon>
        <taxon>Rhodymeniophycidae</taxon>
        <taxon>Gracilariales</taxon>
        <taxon>Gracilariaceae</taxon>
        <taxon>Gracilariopsis</taxon>
    </lineage>
</organism>
<feature type="compositionally biased region" description="Polar residues" evidence="6">
    <location>
        <begin position="394"/>
        <end position="406"/>
    </location>
</feature>
<evidence type="ECO:0000256" key="4">
    <source>
        <dbReference type="PROSITE-ProRule" id="PRU10141"/>
    </source>
</evidence>
<comment type="similarity">
    <text evidence="5">Belongs to the protein kinase superfamily.</text>
</comment>
<evidence type="ECO:0000256" key="1">
    <source>
        <dbReference type="ARBA" id="ARBA00012513"/>
    </source>
</evidence>
<dbReference type="InterPro" id="IPR008271">
    <property type="entry name" value="Ser/Thr_kinase_AS"/>
</dbReference>
<keyword evidence="3 4" id="KW-0067">ATP-binding</keyword>
<accession>A0A2V3J014</accession>
<evidence type="ECO:0000256" key="2">
    <source>
        <dbReference type="ARBA" id="ARBA00022741"/>
    </source>
</evidence>
<dbReference type="GO" id="GO:0005524">
    <property type="term" value="F:ATP binding"/>
    <property type="evidence" value="ECO:0007669"/>
    <property type="project" value="UniProtKB-UniRule"/>
</dbReference>
<dbReference type="Proteomes" id="UP000247409">
    <property type="component" value="Unassembled WGS sequence"/>
</dbReference>
<evidence type="ECO:0000256" key="5">
    <source>
        <dbReference type="RuleBase" id="RU000304"/>
    </source>
</evidence>
<dbReference type="InterPro" id="IPR017441">
    <property type="entry name" value="Protein_kinase_ATP_BS"/>
</dbReference>
<comment type="caution">
    <text evidence="8">The sequence shown here is derived from an EMBL/GenBank/DDBJ whole genome shotgun (WGS) entry which is preliminary data.</text>
</comment>
<gene>
    <name evidence="8" type="ORF">BWQ96_02410</name>
</gene>
<dbReference type="AlphaFoldDB" id="A0A2V3J014"/>
<dbReference type="OrthoDB" id="1171at2759"/>
<dbReference type="InterPro" id="IPR000719">
    <property type="entry name" value="Prot_kinase_dom"/>
</dbReference>